<protein>
    <submittedName>
        <fullName evidence="1">Uncharacterized protein</fullName>
    </submittedName>
</protein>
<accession>A0A8D8R9R9</accession>
<reference evidence="1" key="1">
    <citation type="submission" date="2021-05" db="EMBL/GenBank/DDBJ databases">
        <authorList>
            <person name="Alioto T."/>
            <person name="Alioto T."/>
            <person name="Gomez Garrido J."/>
        </authorList>
    </citation>
    <scope>NUCLEOTIDE SEQUENCE</scope>
</reference>
<evidence type="ECO:0000313" key="1">
    <source>
        <dbReference type="EMBL" id="CAG6646321.1"/>
    </source>
</evidence>
<organism evidence="1">
    <name type="scientific">Cacopsylla melanoneura</name>
    <dbReference type="NCBI Taxonomy" id="428564"/>
    <lineage>
        <taxon>Eukaryota</taxon>
        <taxon>Metazoa</taxon>
        <taxon>Ecdysozoa</taxon>
        <taxon>Arthropoda</taxon>
        <taxon>Hexapoda</taxon>
        <taxon>Insecta</taxon>
        <taxon>Pterygota</taxon>
        <taxon>Neoptera</taxon>
        <taxon>Paraneoptera</taxon>
        <taxon>Hemiptera</taxon>
        <taxon>Sternorrhyncha</taxon>
        <taxon>Psylloidea</taxon>
        <taxon>Psyllidae</taxon>
        <taxon>Psyllinae</taxon>
        <taxon>Cacopsylla</taxon>
    </lineage>
</organism>
<dbReference type="EMBL" id="HBUF01141184">
    <property type="protein sequence ID" value="CAG6646318.1"/>
    <property type="molecule type" value="Transcribed_RNA"/>
</dbReference>
<dbReference type="EMBL" id="HBUF01141188">
    <property type="protein sequence ID" value="CAG6646330.1"/>
    <property type="molecule type" value="Transcribed_RNA"/>
</dbReference>
<dbReference type="EMBL" id="HBUF01141187">
    <property type="protein sequence ID" value="CAG6646327.1"/>
    <property type="molecule type" value="Transcribed_RNA"/>
</dbReference>
<dbReference type="EMBL" id="HBUF01141186">
    <property type="protein sequence ID" value="CAG6646323.1"/>
    <property type="molecule type" value="Transcribed_RNA"/>
</dbReference>
<proteinExistence type="predicted"/>
<dbReference type="EMBL" id="HBUF01141185">
    <property type="protein sequence ID" value="CAG6646321.1"/>
    <property type="molecule type" value="Transcribed_RNA"/>
</dbReference>
<name>A0A8D8R9R9_9HEMI</name>
<dbReference type="AlphaFoldDB" id="A0A8D8R9R9"/>
<sequence>MINDRLLLAPWVTSYVNWANVFCRRSFPFWSEGWTPPSRRSGRVCASDCRKSCRRRVGIWCSRSSTPWCPLCARHSAIPCPKSGRPPPKRSTPCTPRWGCAHWTTFYPTC</sequence>